<accession>A0A392QDK8</accession>
<dbReference type="AlphaFoldDB" id="A0A392QDK8"/>
<dbReference type="EMBL" id="LXQA010129345">
    <property type="protein sequence ID" value="MCI22238.1"/>
    <property type="molecule type" value="Genomic_DNA"/>
</dbReference>
<name>A0A392QDK8_9FABA</name>
<feature type="non-terminal residue" evidence="2">
    <location>
        <position position="199"/>
    </location>
</feature>
<evidence type="ECO:0000313" key="2">
    <source>
        <dbReference type="EMBL" id="MCI22238.1"/>
    </source>
</evidence>
<comment type="caution">
    <text evidence="2">The sequence shown here is derived from an EMBL/GenBank/DDBJ whole genome shotgun (WGS) entry which is preliminary data.</text>
</comment>
<dbReference type="PANTHER" id="PTHR33116">
    <property type="entry name" value="REVERSE TRANSCRIPTASE ZINC-BINDING DOMAIN-CONTAINING PROTEIN-RELATED-RELATED"/>
    <property type="match status" value="1"/>
</dbReference>
<keyword evidence="3" id="KW-1185">Reference proteome</keyword>
<dbReference type="Pfam" id="PF13966">
    <property type="entry name" value="zf-RVT"/>
    <property type="match status" value="1"/>
</dbReference>
<dbReference type="Proteomes" id="UP000265520">
    <property type="component" value="Unassembled WGS sequence"/>
</dbReference>
<reference evidence="2 3" key="1">
    <citation type="journal article" date="2018" name="Front. Plant Sci.">
        <title>Red Clover (Trifolium pratense) and Zigzag Clover (T. medium) - A Picture of Genomic Similarities and Differences.</title>
        <authorList>
            <person name="Dluhosova J."/>
            <person name="Istvanek J."/>
            <person name="Nedelnik J."/>
            <person name="Repkova J."/>
        </authorList>
    </citation>
    <scope>NUCLEOTIDE SEQUENCE [LARGE SCALE GENOMIC DNA]</scope>
    <source>
        <strain evidence="3">cv. 10/8</strain>
        <tissue evidence="2">Leaf</tissue>
    </source>
</reference>
<sequence>EVIRGASLLADEDRWIWVEEGDGMFSVKSCYNLLSRLVTPNLPLSGLDSFVFNYIWKSSAPSKVCAFTWQAILDKIPSRINLSRHGVIKPPESKVCVLCRRVDESSHHLLLHCNFASGVWYAIFNWLGVVYISPPNLSITFASMAGMGDSKRRKKGLLLLWQVVLWSIWRACNDRLFNNIEASVNEVVDSVKHLAWKWY</sequence>
<dbReference type="InterPro" id="IPR026960">
    <property type="entry name" value="RVT-Znf"/>
</dbReference>
<evidence type="ECO:0000313" key="3">
    <source>
        <dbReference type="Proteomes" id="UP000265520"/>
    </source>
</evidence>
<evidence type="ECO:0000259" key="1">
    <source>
        <dbReference type="Pfam" id="PF13966"/>
    </source>
</evidence>
<proteinExistence type="predicted"/>
<feature type="non-terminal residue" evidence="2">
    <location>
        <position position="1"/>
    </location>
</feature>
<organism evidence="2 3">
    <name type="scientific">Trifolium medium</name>
    <dbReference type="NCBI Taxonomy" id="97028"/>
    <lineage>
        <taxon>Eukaryota</taxon>
        <taxon>Viridiplantae</taxon>
        <taxon>Streptophyta</taxon>
        <taxon>Embryophyta</taxon>
        <taxon>Tracheophyta</taxon>
        <taxon>Spermatophyta</taxon>
        <taxon>Magnoliopsida</taxon>
        <taxon>eudicotyledons</taxon>
        <taxon>Gunneridae</taxon>
        <taxon>Pentapetalae</taxon>
        <taxon>rosids</taxon>
        <taxon>fabids</taxon>
        <taxon>Fabales</taxon>
        <taxon>Fabaceae</taxon>
        <taxon>Papilionoideae</taxon>
        <taxon>50 kb inversion clade</taxon>
        <taxon>NPAAA clade</taxon>
        <taxon>Hologalegina</taxon>
        <taxon>IRL clade</taxon>
        <taxon>Trifolieae</taxon>
        <taxon>Trifolium</taxon>
    </lineage>
</organism>
<protein>
    <submittedName>
        <fullName evidence="2">F-box family protein</fullName>
    </submittedName>
</protein>
<dbReference type="PANTHER" id="PTHR33116:SF78">
    <property type="entry name" value="OS12G0587133 PROTEIN"/>
    <property type="match status" value="1"/>
</dbReference>
<feature type="domain" description="Reverse transcriptase zinc-binding" evidence="1">
    <location>
        <begin position="25"/>
        <end position="120"/>
    </location>
</feature>